<dbReference type="Pfam" id="PF01012">
    <property type="entry name" value="ETF"/>
    <property type="match status" value="1"/>
</dbReference>
<keyword evidence="3" id="KW-0285">Flavoprotein</keyword>
<name>A0A5N4AYE3_PHOPY</name>
<protein>
    <recommendedName>
        <fullName evidence="3">Electron transfer flavoprotein subunit alpha</fullName>
        <shortName evidence="3">Alpha-ETF</shortName>
    </recommendedName>
</protein>
<comment type="subunit">
    <text evidence="3">Heterodimer of an alpha and a beta subunit.</text>
</comment>
<sequence>MWCQCSKLLSVVTAATKPVRQTCVLVVAEHNTRELKPTTINTIEAATKVDNHLVVLLPGTNTFPVAKYLSTRQEVARVLTAENVTHDGFPEENLTETILATQEKFHMTHIFANSSKLGNSVLPRVAVKLDVPAITDIVDVKDRDTFVRPIYAGNAFMTLQLMDSIKIITVKGKSTSKLTNPMDKVLIEPAPISKSDHLVPKYHKNKWVKSKLPSLDNATVVICGGRGLRTAENFKQLYELCYILNAAIGATKSAVDAGLAPRDIQIGQFGIRVAPAVYIGIGVSGESYHIAAIKDSKTIVAINNDPFAPIFKVADYGLVMDLFDAIPTIKSQLVMFNNHH</sequence>
<proteinExistence type="inferred from homology"/>
<dbReference type="InterPro" id="IPR014731">
    <property type="entry name" value="ETF_asu_C"/>
</dbReference>
<evidence type="ECO:0000256" key="3">
    <source>
        <dbReference type="PIRNR" id="PIRNR000089"/>
    </source>
</evidence>
<dbReference type="Pfam" id="PF00766">
    <property type="entry name" value="ETF_alpha"/>
    <property type="match status" value="1"/>
</dbReference>
<organism evidence="6 7">
    <name type="scientific">Photinus pyralis</name>
    <name type="common">Common eastern firefly</name>
    <name type="synonym">Lampyris pyralis</name>
    <dbReference type="NCBI Taxonomy" id="7054"/>
    <lineage>
        <taxon>Eukaryota</taxon>
        <taxon>Metazoa</taxon>
        <taxon>Ecdysozoa</taxon>
        <taxon>Arthropoda</taxon>
        <taxon>Hexapoda</taxon>
        <taxon>Insecta</taxon>
        <taxon>Pterygota</taxon>
        <taxon>Neoptera</taxon>
        <taxon>Endopterygota</taxon>
        <taxon>Coleoptera</taxon>
        <taxon>Polyphaga</taxon>
        <taxon>Elateriformia</taxon>
        <taxon>Elateroidea</taxon>
        <taxon>Lampyridae</taxon>
        <taxon>Lampyrinae</taxon>
        <taxon>Photinus</taxon>
    </lineage>
</organism>
<dbReference type="PANTHER" id="PTHR43153:SF1">
    <property type="entry name" value="ELECTRON TRANSFER FLAVOPROTEIN SUBUNIT ALPHA, MITOCHONDRIAL"/>
    <property type="match status" value="1"/>
</dbReference>
<keyword evidence="3" id="KW-0813">Transport</keyword>
<comment type="caution">
    <text evidence="6">The sequence shown here is derived from an EMBL/GenBank/DDBJ whole genome shotgun (WGS) entry which is preliminary data.</text>
</comment>
<keyword evidence="3 4" id="KW-0274">FAD</keyword>
<dbReference type="EMBL" id="VVIM01000002">
    <property type="protein sequence ID" value="KAB0802382.1"/>
    <property type="molecule type" value="Genomic_DNA"/>
</dbReference>
<feature type="binding site" evidence="4">
    <location>
        <position position="303"/>
    </location>
    <ligand>
        <name>FAD</name>
        <dbReference type="ChEBI" id="CHEBI:57692"/>
    </ligand>
</feature>
<dbReference type="Proteomes" id="UP000327044">
    <property type="component" value="Unassembled WGS sequence"/>
</dbReference>
<dbReference type="InterPro" id="IPR014730">
    <property type="entry name" value="ETF_a/b_N"/>
</dbReference>
<evidence type="ECO:0000256" key="2">
    <source>
        <dbReference type="ARBA" id="ARBA00005817"/>
    </source>
</evidence>
<comment type="subcellular location">
    <subcellularLocation>
        <location evidence="1 3">Mitochondrion matrix</location>
    </subcellularLocation>
</comment>
<evidence type="ECO:0000256" key="1">
    <source>
        <dbReference type="ARBA" id="ARBA00004305"/>
    </source>
</evidence>
<dbReference type="PANTHER" id="PTHR43153">
    <property type="entry name" value="ELECTRON TRANSFER FLAVOPROTEIN ALPHA"/>
    <property type="match status" value="1"/>
</dbReference>
<comment type="similarity">
    <text evidence="2 3">Belongs to the ETF alpha-subunit/FixB family.</text>
</comment>
<dbReference type="Gene3D" id="3.40.50.1220">
    <property type="entry name" value="TPP-binding domain"/>
    <property type="match status" value="1"/>
</dbReference>
<dbReference type="InterPro" id="IPR014729">
    <property type="entry name" value="Rossmann-like_a/b/a_fold"/>
</dbReference>
<dbReference type="AlphaFoldDB" id="A0A5N4AYE3"/>
<dbReference type="SUPFAM" id="SSF52402">
    <property type="entry name" value="Adenine nucleotide alpha hydrolases-like"/>
    <property type="match status" value="1"/>
</dbReference>
<dbReference type="CDD" id="cd01715">
    <property type="entry name" value="ETF_alpha"/>
    <property type="match status" value="1"/>
</dbReference>
<dbReference type="InParanoid" id="A0A5N4AYE3"/>
<keyword evidence="3" id="KW-0496">Mitochondrion</keyword>
<dbReference type="GO" id="GO:0009055">
    <property type="term" value="F:electron transfer activity"/>
    <property type="evidence" value="ECO:0007669"/>
    <property type="project" value="InterPro"/>
</dbReference>
<feature type="binding site" evidence="4">
    <location>
        <position position="226"/>
    </location>
    <ligand>
        <name>FAD</name>
        <dbReference type="ChEBI" id="CHEBI:57692"/>
    </ligand>
</feature>
<dbReference type="InterPro" id="IPR029035">
    <property type="entry name" value="DHS-like_NAD/FAD-binding_dom"/>
</dbReference>
<dbReference type="InterPro" id="IPR033947">
    <property type="entry name" value="ETF_alpha_N"/>
</dbReference>
<dbReference type="InterPro" id="IPR001308">
    <property type="entry name" value="ETF_a/FixB"/>
</dbReference>
<keyword evidence="7" id="KW-1185">Reference proteome</keyword>
<feature type="domain" description="Electron transfer flavoprotein alpha/beta-subunit N-terminal" evidence="5">
    <location>
        <begin position="24"/>
        <end position="201"/>
    </location>
</feature>
<dbReference type="GO" id="GO:0033539">
    <property type="term" value="P:fatty acid beta-oxidation using acyl-CoA dehydrogenase"/>
    <property type="evidence" value="ECO:0007669"/>
    <property type="project" value="TreeGrafter"/>
</dbReference>
<evidence type="ECO:0000259" key="5">
    <source>
        <dbReference type="SMART" id="SM00893"/>
    </source>
</evidence>
<dbReference type="GO" id="GO:0005759">
    <property type="term" value="C:mitochondrial matrix"/>
    <property type="evidence" value="ECO:0007669"/>
    <property type="project" value="UniProtKB-SubCell"/>
</dbReference>
<evidence type="ECO:0000256" key="4">
    <source>
        <dbReference type="PIRSR" id="PIRSR000089-1"/>
    </source>
</evidence>
<dbReference type="PIRSF" id="PIRSF000089">
    <property type="entry name" value="Electra_flavoP_a"/>
    <property type="match status" value="1"/>
</dbReference>
<accession>A0A5N4AYE3</accession>
<dbReference type="Gene3D" id="3.40.50.620">
    <property type="entry name" value="HUPs"/>
    <property type="match status" value="1"/>
</dbReference>
<dbReference type="SMART" id="SM00893">
    <property type="entry name" value="ETF"/>
    <property type="match status" value="1"/>
</dbReference>
<gene>
    <name evidence="6" type="ORF">PPYR_04568</name>
</gene>
<reference evidence="6 7" key="1">
    <citation type="journal article" date="2018" name="Elife">
        <title>Firefly genomes illuminate parallel origins of bioluminescence in beetles.</title>
        <authorList>
            <person name="Fallon T.R."/>
            <person name="Lower S.E."/>
            <person name="Chang C.H."/>
            <person name="Bessho-Uehara M."/>
            <person name="Martin G.J."/>
            <person name="Bewick A.J."/>
            <person name="Behringer M."/>
            <person name="Debat H.J."/>
            <person name="Wong I."/>
            <person name="Day J.C."/>
            <person name="Suvorov A."/>
            <person name="Silva C.J."/>
            <person name="Stanger-Hall K.F."/>
            <person name="Hall D.W."/>
            <person name="Schmitz R.J."/>
            <person name="Nelson D.R."/>
            <person name="Lewis S.M."/>
            <person name="Shigenobu S."/>
            <person name="Bybee S.M."/>
            <person name="Larracuente A.M."/>
            <person name="Oba Y."/>
            <person name="Weng J.K."/>
        </authorList>
    </citation>
    <scope>NUCLEOTIDE SEQUENCE [LARGE SCALE GENOMIC DNA]</scope>
    <source>
        <strain evidence="6">1611_PpyrPB1</strain>
        <tissue evidence="6">Whole body</tissue>
    </source>
</reference>
<evidence type="ECO:0000313" key="7">
    <source>
        <dbReference type="Proteomes" id="UP000327044"/>
    </source>
</evidence>
<evidence type="ECO:0000313" key="6">
    <source>
        <dbReference type="EMBL" id="KAB0802382.1"/>
    </source>
</evidence>
<comment type="function">
    <text evidence="3">The electron transfer flavoprotein serves as a specific electron acceptor for several dehydrogenases, including five acyl-CoA dehydrogenases, glutaryl-CoA and sarcosine dehydrogenase. It transfers the electrons to the main mitochondrial respiratory chain via ETF-ubiquinone oxidoreductase (ETF dehydrogenase).</text>
</comment>
<comment type="cofactor">
    <cofactor evidence="3 4">
        <name>FAD</name>
        <dbReference type="ChEBI" id="CHEBI:57692"/>
    </cofactor>
    <text evidence="3 4">Binds 1 FAD per dimer.</text>
</comment>
<feature type="binding site" evidence="4">
    <location>
        <begin position="282"/>
        <end position="289"/>
    </location>
    <ligand>
        <name>FAD</name>
        <dbReference type="ChEBI" id="CHEBI:57692"/>
    </ligand>
</feature>
<dbReference type="GO" id="GO:0050660">
    <property type="term" value="F:flavin adenine dinucleotide binding"/>
    <property type="evidence" value="ECO:0007669"/>
    <property type="project" value="InterPro"/>
</dbReference>
<dbReference type="SUPFAM" id="SSF52467">
    <property type="entry name" value="DHS-like NAD/FAD-binding domain"/>
    <property type="match status" value="1"/>
</dbReference>
<keyword evidence="3" id="KW-0249">Electron transport</keyword>